<dbReference type="RefSeq" id="WP_043683097.1">
    <property type="nucleotide sequence ID" value="NZ_BDCI01000048.1"/>
</dbReference>
<dbReference type="InterPro" id="IPR020598">
    <property type="entry name" value="rRNA_Ade_methylase_Trfase_N"/>
</dbReference>
<protein>
    <submittedName>
        <fullName evidence="8">rRNA (Adenine-N(6)-)-methyltransferase</fullName>
    </submittedName>
</protein>
<dbReference type="InterPro" id="IPR001737">
    <property type="entry name" value="KsgA/Erm"/>
</dbReference>
<dbReference type="CDD" id="cd02440">
    <property type="entry name" value="AdoMet_MTases"/>
    <property type="match status" value="1"/>
</dbReference>
<dbReference type="InterPro" id="IPR029063">
    <property type="entry name" value="SAM-dependent_MTases_sf"/>
</dbReference>
<comment type="similarity">
    <text evidence="5">Belongs to the class I-like SAM-binding methyltransferase superfamily. rRNA adenine N(6)-methyltransferase family.</text>
</comment>
<evidence type="ECO:0000256" key="1">
    <source>
        <dbReference type="ARBA" id="ARBA00022603"/>
    </source>
</evidence>
<accession>A0ABR4Z3D8</accession>
<keyword evidence="4 5" id="KW-0694">RNA-binding</keyword>
<feature type="compositionally biased region" description="Basic residues" evidence="6">
    <location>
        <begin position="26"/>
        <end position="35"/>
    </location>
</feature>
<comment type="caution">
    <text evidence="8">The sequence shown here is derived from an EMBL/GenBank/DDBJ whole genome shotgun (WGS) entry which is preliminary data.</text>
</comment>
<dbReference type="InterPro" id="IPR023165">
    <property type="entry name" value="rRNA_Ade_diMease-like_C"/>
</dbReference>
<evidence type="ECO:0000256" key="5">
    <source>
        <dbReference type="PROSITE-ProRule" id="PRU01026"/>
    </source>
</evidence>
<keyword evidence="2 5" id="KW-0808">Transferase</keyword>
<dbReference type="PANTHER" id="PTHR11727:SF7">
    <property type="entry name" value="DIMETHYLADENOSINE TRANSFERASE-RELATED"/>
    <property type="match status" value="1"/>
</dbReference>
<evidence type="ECO:0000256" key="6">
    <source>
        <dbReference type="SAM" id="MobiDB-lite"/>
    </source>
</evidence>
<dbReference type="Proteomes" id="UP000031364">
    <property type="component" value="Unassembled WGS sequence"/>
</dbReference>
<dbReference type="Gene3D" id="3.40.50.150">
    <property type="entry name" value="Vaccinia Virus protein VP39"/>
    <property type="match status" value="1"/>
</dbReference>
<evidence type="ECO:0000313" key="8">
    <source>
        <dbReference type="EMBL" id="KIA59537.1"/>
    </source>
</evidence>
<keyword evidence="3 5" id="KW-0949">S-adenosyl-L-methionine</keyword>
<reference evidence="8 9" key="1">
    <citation type="journal article" date="2014" name="Int. J. Syst. Evol. Microbiol.">
        <title>Nocardia vulneris sp. nov., isolated from wounds of human patients in North America.</title>
        <authorList>
            <person name="Lasker B.A."/>
            <person name="Bell M."/>
            <person name="Klenk H.P."/>
            <person name="Sproer C."/>
            <person name="Schumann C."/>
            <person name="Schumann P."/>
            <person name="Brown J.M."/>
        </authorList>
    </citation>
    <scope>NUCLEOTIDE SEQUENCE [LARGE SCALE GENOMIC DNA]</scope>
    <source>
        <strain evidence="8 9">W9851</strain>
    </source>
</reference>
<evidence type="ECO:0000256" key="4">
    <source>
        <dbReference type="ARBA" id="ARBA00022884"/>
    </source>
</evidence>
<dbReference type="Pfam" id="PF00398">
    <property type="entry name" value="RrnaAD"/>
    <property type="match status" value="1"/>
</dbReference>
<sequence>MAQDFAYRNYSHTQGKVKNGGGGRPSKGRAGRAHSQHSLVSQEAVASILAVAEPRGTVLEPHPGDGLLTQALARCGAQVTAYEPDPLSAAKLSARTRAVSGIRVVRADFTKAKPLREPFAVVGNLPLAATARIIDWCLAAPTLTSATLVVPQEYAHVGQNGHWDPVTSTNWPWFDWQLHGPLARTDFRPPLPIDTTILHIHRRTKPLVHNQDSYATLVHTGFANANVPLPTALRPRYPDVDEALHVTGIAPDTPAAAVHPADWVRLHKHLNP</sequence>
<name>A0ABR4Z3D8_9NOCA</name>
<keyword evidence="1 5" id="KW-0489">Methyltransferase</keyword>
<evidence type="ECO:0000256" key="2">
    <source>
        <dbReference type="ARBA" id="ARBA00022679"/>
    </source>
</evidence>
<gene>
    <name evidence="8" type="ORF">FG87_42315</name>
</gene>
<dbReference type="PANTHER" id="PTHR11727">
    <property type="entry name" value="DIMETHYLADENOSINE TRANSFERASE"/>
    <property type="match status" value="1"/>
</dbReference>
<evidence type="ECO:0000313" key="9">
    <source>
        <dbReference type="Proteomes" id="UP000031364"/>
    </source>
</evidence>
<dbReference type="EMBL" id="JNFP01000108">
    <property type="protein sequence ID" value="KIA59537.1"/>
    <property type="molecule type" value="Genomic_DNA"/>
</dbReference>
<feature type="binding site" evidence="5">
    <location>
        <position position="124"/>
    </location>
    <ligand>
        <name>S-adenosyl-L-methionine</name>
        <dbReference type="ChEBI" id="CHEBI:59789"/>
    </ligand>
</feature>
<evidence type="ECO:0000256" key="3">
    <source>
        <dbReference type="ARBA" id="ARBA00022691"/>
    </source>
</evidence>
<feature type="binding site" evidence="5">
    <location>
        <position position="39"/>
    </location>
    <ligand>
        <name>S-adenosyl-L-methionine</name>
        <dbReference type="ChEBI" id="CHEBI:59789"/>
    </ligand>
</feature>
<feature type="domain" description="Ribosomal RNA adenine methylase transferase N-terminal" evidence="7">
    <location>
        <begin position="44"/>
        <end position="204"/>
    </location>
</feature>
<proteinExistence type="inferred from homology"/>
<evidence type="ECO:0000259" key="7">
    <source>
        <dbReference type="SMART" id="SM00650"/>
    </source>
</evidence>
<feature type="region of interest" description="Disordered" evidence="6">
    <location>
        <begin position="1"/>
        <end position="37"/>
    </location>
</feature>
<feature type="binding site" evidence="5">
    <location>
        <position position="37"/>
    </location>
    <ligand>
        <name>S-adenosyl-L-methionine</name>
        <dbReference type="ChEBI" id="CHEBI:59789"/>
    </ligand>
</feature>
<dbReference type="SUPFAM" id="SSF53335">
    <property type="entry name" value="S-adenosyl-L-methionine-dependent methyltransferases"/>
    <property type="match status" value="1"/>
</dbReference>
<feature type="binding site" evidence="5">
    <location>
        <position position="83"/>
    </location>
    <ligand>
        <name>S-adenosyl-L-methionine</name>
        <dbReference type="ChEBI" id="CHEBI:59789"/>
    </ligand>
</feature>
<dbReference type="PROSITE" id="PS51689">
    <property type="entry name" value="SAM_RNA_A_N6_MT"/>
    <property type="match status" value="1"/>
</dbReference>
<organism evidence="8 9">
    <name type="scientific">Nocardia vulneris</name>
    <dbReference type="NCBI Taxonomy" id="1141657"/>
    <lineage>
        <taxon>Bacteria</taxon>
        <taxon>Bacillati</taxon>
        <taxon>Actinomycetota</taxon>
        <taxon>Actinomycetes</taxon>
        <taxon>Mycobacteriales</taxon>
        <taxon>Nocardiaceae</taxon>
        <taxon>Nocardia</taxon>
    </lineage>
</organism>
<comment type="caution">
    <text evidence="5">Lacks conserved residue(s) required for the propagation of feature annotation.</text>
</comment>
<dbReference type="SMART" id="SM00650">
    <property type="entry name" value="rADc"/>
    <property type="match status" value="1"/>
</dbReference>
<keyword evidence="9" id="KW-1185">Reference proteome</keyword>
<feature type="binding site" evidence="5">
    <location>
        <position position="108"/>
    </location>
    <ligand>
        <name>S-adenosyl-L-methionine</name>
        <dbReference type="ChEBI" id="CHEBI:59789"/>
    </ligand>
</feature>
<dbReference type="Gene3D" id="1.10.8.100">
    <property type="entry name" value="Ribosomal RNA adenine dimethylase-like, domain 2"/>
    <property type="match status" value="1"/>
</dbReference>